<dbReference type="Proteomes" id="UP000321577">
    <property type="component" value="Unassembled WGS sequence"/>
</dbReference>
<dbReference type="PROSITE" id="PS51007">
    <property type="entry name" value="CYTC"/>
    <property type="match status" value="1"/>
</dbReference>
<dbReference type="GO" id="GO:0009055">
    <property type="term" value="F:electron transfer activity"/>
    <property type="evidence" value="ECO:0007669"/>
    <property type="project" value="InterPro"/>
</dbReference>
<dbReference type="GO" id="GO:0046872">
    <property type="term" value="F:metal ion binding"/>
    <property type="evidence" value="ECO:0007669"/>
    <property type="project" value="UniProtKB-KW"/>
</dbReference>
<keyword evidence="2 3" id="KW-0408">Iron</keyword>
<keyword evidence="7" id="KW-1185">Reference proteome</keyword>
<keyword evidence="4" id="KW-0732">Signal</keyword>
<evidence type="ECO:0000256" key="1">
    <source>
        <dbReference type="ARBA" id="ARBA00022723"/>
    </source>
</evidence>
<accession>A0A512MB44</accession>
<dbReference type="GO" id="GO:0020037">
    <property type="term" value="F:heme binding"/>
    <property type="evidence" value="ECO:0007669"/>
    <property type="project" value="InterPro"/>
</dbReference>
<reference evidence="6 7" key="1">
    <citation type="submission" date="2019-07" db="EMBL/GenBank/DDBJ databases">
        <title>Whole genome shotgun sequence of Brevifollis gellanilyticus NBRC 108608.</title>
        <authorList>
            <person name="Hosoyama A."/>
            <person name="Uohara A."/>
            <person name="Ohji S."/>
            <person name="Ichikawa N."/>
        </authorList>
    </citation>
    <scope>NUCLEOTIDE SEQUENCE [LARGE SCALE GENOMIC DNA]</scope>
    <source>
        <strain evidence="6 7">NBRC 108608</strain>
    </source>
</reference>
<sequence>MFRTVPSRLITLSALLASTGASIAAPSAEGLKFFESKVRPILVESCQECHSEKKHKGDLRLDNLPYILHGGEKGPAIVPHKPDASLLIKAVSYVDHELEMPPDGKLPDDKIAVLKQWISMGAPWPENEVAAAKPPRKPGEFSAEDRAWWAFQPVKDPKVPAVKHEGNVIDAFIEAKRKEAGLKASPEASPEELIRRVSFDLTGLPPSTAEVQQFVRDCANGSDKASLAYEALVDRLLASPRFGERMAQHWLDLVRYAESEGYRLDAYRPNVWPYRDYVIEAFNQDKPYNQFVREQIAGDEIAPGDPKADVATGFLRHTVYEYNQRDAEGQWKTIMNEVTDVTADVFMGVSVQCAQCHDHKFDPILQKDYYRLQSFLGNITWAEDKKYATEAEQAEHAKLMQVWLDATKEPRAVIDGILEPRIQKAMISAMEKFPEEVVAMWRKPREQRTPYEEQVVQLAWRQADYERERFKTDKIKDPEATQLREAQAKLAEFDHLKPKPLLTTYSVSETGPKGRDPIFKTRREGEVATKPGFLSILDPKDAVIPAAKADAKTSGRRTVLADWLTKTDNPLTTRVIVNRLWSWHFGRGIAGTPSDFGRLGEAPTHPELLDWMTTQFIKGGWKMKPVHKMIVMSSMYRQSAMLNDKTAMTTDPENRLFWRFPPRRLDAEQARDAVLAASGELDLTMGGAGAEAAKPRRSIYTRKIRNTQDEFLQSLDAPPGFSSLPTRDATTTATQSLLMINGDWPLERARGMAARLVSEKPANDQALVNQAYALAFGRQPSKDESKDAVSFLNAQRSRLKKEMPPPPVEAPAIADAKKFFGAPAPTKTVKTLMMQPGSKNEKLRVNTTNAIEGDDFAVEAVVNLSSLYPNASVRTIASRWDNAKSTPGWALGVTCEKSAHKPNNLIVQLVGEDFQGSLAYEVVASGLRIPVNKPYYVGATLHSEPAEGQKFGGTITFYARDLSDPAAPMQTVTVPHQICGGYVSAERALYIGGREKDKGSVWHGAISRVALRKGALDAGKLMTWIGMNDPTCLVDINADQASEQLKTSWKWETSAPAATPKGNTDPNREAIADLCHVLLNANEFFYLQ</sequence>
<dbReference type="InterPro" id="IPR009056">
    <property type="entry name" value="Cyt_c-like_dom"/>
</dbReference>
<evidence type="ECO:0000256" key="3">
    <source>
        <dbReference type="PROSITE-ProRule" id="PRU00433"/>
    </source>
</evidence>
<proteinExistence type="predicted"/>
<dbReference type="InterPro" id="IPR022655">
    <property type="entry name" value="DUF1553"/>
</dbReference>
<evidence type="ECO:0000313" key="7">
    <source>
        <dbReference type="Proteomes" id="UP000321577"/>
    </source>
</evidence>
<feature type="domain" description="Cytochrome c" evidence="5">
    <location>
        <begin position="25"/>
        <end position="122"/>
    </location>
</feature>
<dbReference type="OrthoDB" id="175422at2"/>
<feature type="signal peptide" evidence="4">
    <location>
        <begin position="1"/>
        <end position="24"/>
    </location>
</feature>
<gene>
    <name evidence="6" type="ORF">BGE01nite_32480</name>
</gene>
<dbReference type="RefSeq" id="WP_146851517.1">
    <property type="nucleotide sequence ID" value="NZ_BKAG01000023.1"/>
</dbReference>
<dbReference type="Pfam" id="PF07587">
    <property type="entry name" value="PSD1"/>
    <property type="match status" value="1"/>
</dbReference>
<dbReference type="EMBL" id="BKAG01000023">
    <property type="protein sequence ID" value="GEP43957.1"/>
    <property type="molecule type" value="Genomic_DNA"/>
</dbReference>
<keyword evidence="1 3" id="KW-0479">Metal-binding</keyword>
<name>A0A512MB44_9BACT</name>
<dbReference type="InterPro" id="IPR011444">
    <property type="entry name" value="DUF1549"/>
</dbReference>
<evidence type="ECO:0000256" key="2">
    <source>
        <dbReference type="ARBA" id="ARBA00023004"/>
    </source>
</evidence>
<evidence type="ECO:0000256" key="4">
    <source>
        <dbReference type="SAM" id="SignalP"/>
    </source>
</evidence>
<keyword evidence="3" id="KW-0349">Heme</keyword>
<protein>
    <recommendedName>
        <fullName evidence="5">Cytochrome c domain-containing protein</fullName>
    </recommendedName>
</protein>
<feature type="chain" id="PRO_5021851996" description="Cytochrome c domain-containing protein" evidence="4">
    <location>
        <begin position="25"/>
        <end position="1088"/>
    </location>
</feature>
<comment type="caution">
    <text evidence="6">The sequence shown here is derived from an EMBL/GenBank/DDBJ whole genome shotgun (WGS) entry which is preliminary data.</text>
</comment>
<dbReference type="AlphaFoldDB" id="A0A512MB44"/>
<organism evidence="6 7">
    <name type="scientific">Brevifollis gellanilyticus</name>
    <dbReference type="NCBI Taxonomy" id="748831"/>
    <lineage>
        <taxon>Bacteria</taxon>
        <taxon>Pseudomonadati</taxon>
        <taxon>Verrucomicrobiota</taxon>
        <taxon>Verrucomicrobiia</taxon>
        <taxon>Verrucomicrobiales</taxon>
        <taxon>Verrucomicrobiaceae</taxon>
    </lineage>
</organism>
<dbReference type="Pfam" id="PF07583">
    <property type="entry name" value="PSCyt2"/>
    <property type="match status" value="1"/>
</dbReference>
<evidence type="ECO:0000313" key="6">
    <source>
        <dbReference type="EMBL" id="GEP43957.1"/>
    </source>
</evidence>
<dbReference type="Pfam" id="PF07635">
    <property type="entry name" value="PSCyt1"/>
    <property type="match status" value="1"/>
</dbReference>
<dbReference type="PANTHER" id="PTHR35889:SF3">
    <property type="entry name" value="F-BOX DOMAIN-CONTAINING PROTEIN"/>
    <property type="match status" value="1"/>
</dbReference>
<dbReference type="PANTHER" id="PTHR35889">
    <property type="entry name" value="CYCLOINULO-OLIGOSACCHARIDE FRUCTANOTRANSFERASE-RELATED"/>
    <property type="match status" value="1"/>
</dbReference>
<evidence type="ECO:0000259" key="5">
    <source>
        <dbReference type="PROSITE" id="PS51007"/>
    </source>
</evidence>
<dbReference type="InterPro" id="IPR011429">
    <property type="entry name" value="Cyt_c_Planctomycete-type"/>
</dbReference>